<organism evidence="5">
    <name type="scientific">marine metagenome</name>
    <dbReference type="NCBI Taxonomy" id="408172"/>
    <lineage>
        <taxon>unclassified sequences</taxon>
        <taxon>metagenomes</taxon>
        <taxon>ecological metagenomes</taxon>
    </lineage>
</organism>
<dbReference type="SUPFAM" id="SSF53335">
    <property type="entry name" value="S-adenosyl-L-methionine-dependent methyltransferases"/>
    <property type="match status" value="1"/>
</dbReference>
<feature type="non-terminal residue" evidence="5">
    <location>
        <position position="186"/>
    </location>
</feature>
<dbReference type="Pfam" id="PF00145">
    <property type="entry name" value="DNA_methylase"/>
    <property type="match status" value="1"/>
</dbReference>
<dbReference type="PRINTS" id="PR00105">
    <property type="entry name" value="C5METTRFRASE"/>
</dbReference>
<dbReference type="InterPro" id="IPR029063">
    <property type="entry name" value="SAM-dependent_MTases_sf"/>
</dbReference>
<dbReference type="PANTHER" id="PTHR10629">
    <property type="entry name" value="CYTOSINE-SPECIFIC METHYLTRANSFERASE"/>
    <property type="match status" value="1"/>
</dbReference>
<reference evidence="5" key="1">
    <citation type="submission" date="2018-05" db="EMBL/GenBank/DDBJ databases">
        <authorList>
            <person name="Lanie J.A."/>
            <person name="Ng W.-L."/>
            <person name="Kazmierczak K.M."/>
            <person name="Andrzejewski T.M."/>
            <person name="Davidsen T.M."/>
            <person name="Wayne K.J."/>
            <person name="Tettelin H."/>
            <person name="Glass J.I."/>
            <person name="Rusch D."/>
            <person name="Podicherti R."/>
            <person name="Tsui H.-C.T."/>
            <person name="Winkler M.E."/>
        </authorList>
    </citation>
    <scope>NUCLEOTIDE SEQUENCE</scope>
</reference>
<dbReference type="GO" id="GO:0044027">
    <property type="term" value="P:negative regulation of gene expression via chromosomal CpG island methylation"/>
    <property type="evidence" value="ECO:0007669"/>
    <property type="project" value="TreeGrafter"/>
</dbReference>
<dbReference type="GO" id="GO:0032259">
    <property type="term" value="P:methylation"/>
    <property type="evidence" value="ECO:0007669"/>
    <property type="project" value="UniProtKB-KW"/>
</dbReference>
<keyword evidence="4" id="KW-0949">S-adenosyl-L-methionine</keyword>
<dbReference type="PANTHER" id="PTHR10629:SF52">
    <property type="entry name" value="DNA (CYTOSINE-5)-METHYLTRANSFERASE 1"/>
    <property type="match status" value="1"/>
</dbReference>
<protein>
    <recommendedName>
        <fullName evidence="1">DNA (cytosine-5-)-methyltransferase</fullName>
        <ecNumber evidence="1">2.1.1.37</ecNumber>
    </recommendedName>
</protein>
<evidence type="ECO:0000256" key="3">
    <source>
        <dbReference type="ARBA" id="ARBA00022679"/>
    </source>
</evidence>
<evidence type="ECO:0000256" key="1">
    <source>
        <dbReference type="ARBA" id="ARBA00011975"/>
    </source>
</evidence>
<dbReference type="InterPro" id="IPR018117">
    <property type="entry name" value="C5_DNA_meth_AS"/>
</dbReference>
<dbReference type="GO" id="GO:0003886">
    <property type="term" value="F:DNA (cytosine-5-)-methyltransferase activity"/>
    <property type="evidence" value="ECO:0007669"/>
    <property type="project" value="UniProtKB-EC"/>
</dbReference>
<proteinExistence type="predicted"/>
<dbReference type="GO" id="GO:0005634">
    <property type="term" value="C:nucleus"/>
    <property type="evidence" value="ECO:0007669"/>
    <property type="project" value="TreeGrafter"/>
</dbReference>
<name>A0A382G194_9ZZZZ</name>
<gene>
    <name evidence="5" type="ORF">METZ01_LOCUS221503</name>
</gene>
<sequence>MHKAGFKTSYALDFHPESCLTLKTRLLSRGYSSKEADYTVVNADITEAKTFQEFRRRIGKTNIDLLAAGIPCQSFSSVGKAKDKHAMKFDKRNWLYLHFMKYLRFSMPNVFVVENVVGILSSKRDGIDIFEDLMKKTQLAGYNIIEDKKRMVIDASNFGIPQERKRVFLIGIRKDLKIDPSLIYRE</sequence>
<keyword evidence="2" id="KW-0489">Methyltransferase</keyword>
<dbReference type="EC" id="2.1.1.37" evidence="1"/>
<evidence type="ECO:0000313" key="5">
    <source>
        <dbReference type="EMBL" id="SVB68649.1"/>
    </source>
</evidence>
<evidence type="ECO:0000256" key="4">
    <source>
        <dbReference type="ARBA" id="ARBA00022691"/>
    </source>
</evidence>
<dbReference type="AlphaFoldDB" id="A0A382G194"/>
<dbReference type="PROSITE" id="PS51679">
    <property type="entry name" value="SAM_MT_C5"/>
    <property type="match status" value="1"/>
</dbReference>
<keyword evidence="3" id="KW-0808">Transferase</keyword>
<evidence type="ECO:0000256" key="2">
    <source>
        <dbReference type="ARBA" id="ARBA00022603"/>
    </source>
</evidence>
<dbReference type="Gene3D" id="3.40.50.150">
    <property type="entry name" value="Vaccinia Virus protein VP39"/>
    <property type="match status" value="1"/>
</dbReference>
<dbReference type="PROSITE" id="PS00094">
    <property type="entry name" value="C5_MTASE_1"/>
    <property type="match status" value="1"/>
</dbReference>
<dbReference type="EMBL" id="UINC01052844">
    <property type="protein sequence ID" value="SVB68649.1"/>
    <property type="molecule type" value="Genomic_DNA"/>
</dbReference>
<dbReference type="InterPro" id="IPR001525">
    <property type="entry name" value="C5_MeTfrase"/>
</dbReference>
<accession>A0A382G194</accession>
<dbReference type="InterPro" id="IPR050390">
    <property type="entry name" value="C5-Methyltransferase"/>
</dbReference>
<dbReference type="GO" id="GO:0003677">
    <property type="term" value="F:DNA binding"/>
    <property type="evidence" value="ECO:0007669"/>
    <property type="project" value="TreeGrafter"/>
</dbReference>